<dbReference type="PANTHER" id="PTHR11002">
    <property type="entry name" value="CARBONIC ANHYDRASE"/>
    <property type="match status" value="1"/>
</dbReference>
<dbReference type="PROSITE" id="PS00704">
    <property type="entry name" value="PROK_CO2_ANHYDRASE_1"/>
    <property type="match status" value="1"/>
</dbReference>
<proteinExistence type="inferred from homology"/>
<dbReference type="Gene3D" id="3.40.1050.10">
    <property type="entry name" value="Carbonic anhydrase"/>
    <property type="match status" value="1"/>
</dbReference>
<dbReference type="InterPro" id="IPR036874">
    <property type="entry name" value="Carbonic_anhydrase_sf"/>
</dbReference>
<keyword evidence="10" id="KW-1185">Reference proteome</keyword>
<comment type="function">
    <text evidence="8">Reversible hydration of carbon dioxide.</text>
</comment>
<feature type="binding site" evidence="7">
    <location>
        <position position="26"/>
    </location>
    <ligand>
        <name>Zn(2+)</name>
        <dbReference type="ChEBI" id="CHEBI:29105"/>
    </ligand>
</feature>
<evidence type="ECO:0000256" key="4">
    <source>
        <dbReference type="ARBA" id="ARBA00022833"/>
    </source>
</evidence>
<dbReference type="GO" id="GO:0015976">
    <property type="term" value="P:carbon utilization"/>
    <property type="evidence" value="ECO:0007669"/>
    <property type="project" value="InterPro"/>
</dbReference>
<evidence type="ECO:0000256" key="5">
    <source>
        <dbReference type="ARBA" id="ARBA00023239"/>
    </source>
</evidence>
<dbReference type="AlphaFoldDB" id="A0A0D7BSI4"/>
<evidence type="ECO:0000256" key="2">
    <source>
        <dbReference type="ARBA" id="ARBA00012925"/>
    </source>
</evidence>
<protein>
    <recommendedName>
        <fullName evidence="2 8">Carbonic anhydrase</fullName>
        <ecNumber evidence="2 8">4.2.1.1</ecNumber>
    </recommendedName>
    <alternativeName>
        <fullName evidence="8">Carbonate dehydratase</fullName>
    </alternativeName>
</protein>
<comment type="cofactor">
    <cofactor evidence="7">
        <name>Zn(2+)</name>
        <dbReference type="ChEBI" id="CHEBI:29105"/>
    </cofactor>
    <text evidence="7">Binds 1 zinc ion per subunit.</text>
</comment>
<dbReference type="Pfam" id="PF00484">
    <property type="entry name" value="Pro_CA"/>
    <property type="match status" value="1"/>
</dbReference>
<reference evidence="9 10" key="1">
    <citation type="journal article" date="2015" name="Fungal Genet. Biol.">
        <title>Evolution of novel wood decay mechanisms in Agaricales revealed by the genome sequences of Fistulina hepatica and Cylindrobasidium torrendii.</title>
        <authorList>
            <person name="Floudas D."/>
            <person name="Held B.W."/>
            <person name="Riley R."/>
            <person name="Nagy L.G."/>
            <person name="Koehler G."/>
            <person name="Ransdell A.S."/>
            <person name="Younus H."/>
            <person name="Chow J."/>
            <person name="Chiniquy J."/>
            <person name="Lipzen A."/>
            <person name="Tritt A."/>
            <person name="Sun H."/>
            <person name="Haridas S."/>
            <person name="LaButti K."/>
            <person name="Ohm R.A."/>
            <person name="Kues U."/>
            <person name="Blanchette R.A."/>
            <person name="Grigoriev I.V."/>
            <person name="Minto R.E."/>
            <person name="Hibbett D.S."/>
        </authorList>
    </citation>
    <scope>NUCLEOTIDE SEQUENCE [LARGE SCALE GENOMIC DNA]</scope>
    <source>
        <strain evidence="9 10">FP15055 ss-10</strain>
    </source>
</reference>
<evidence type="ECO:0000313" key="9">
    <source>
        <dbReference type="EMBL" id="KIY73195.1"/>
    </source>
</evidence>
<evidence type="ECO:0000313" key="10">
    <source>
        <dbReference type="Proteomes" id="UP000054007"/>
    </source>
</evidence>
<feature type="binding site" evidence="7">
    <location>
        <position position="82"/>
    </location>
    <ligand>
        <name>Zn(2+)</name>
        <dbReference type="ChEBI" id="CHEBI:29105"/>
    </ligand>
</feature>
<dbReference type="EC" id="4.2.1.1" evidence="2 8"/>
<comment type="catalytic activity">
    <reaction evidence="6 8">
        <text>hydrogencarbonate + H(+) = CO2 + H2O</text>
        <dbReference type="Rhea" id="RHEA:10748"/>
        <dbReference type="ChEBI" id="CHEBI:15377"/>
        <dbReference type="ChEBI" id="CHEBI:15378"/>
        <dbReference type="ChEBI" id="CHEBI:16526"/>
        <dbReference type="ChEBI" id="CHEBI:17544"/>
        <dbReference type="EC" id="4.2.1.1"/>
    </reaction>
</comment>
<comment type="similarity">
    <text evidence="1 8">Belongs to the beta-class carbonic anhydrase family.</text>
</comment>
<keyword evidence="5 8" id="KW-0456">Lyase</keyword>
<dbReference type="STRING" id="1314674.A0A0D7BSI4"/>
<dbReference type="SUPFAM" id="SSF53056">
    <property type="entry name" value="beta-carbonic anhydrase, cab"/>
    <property type="match status" value="1"/>
</dbReference>
<name>A0A0D7BSI4_9AGAR</name>
<evidence type="ECO:0000256" key="7">
    <source>
        <dbReference type="PIRSR" id="PIRSR601765-1"/>
    </source>
</evidence>
<accession>A0A0D7BSI4</accession>
<evidence type="ECO:0000256" key="1">
    <source>
        <dbReference type="ARBA" id="ARBA00006217"/>
    </source>
</evidence>
<keyword evidence="4 7" id="KW-0862">Zinc</keyword>
<dbReference type="OrthoDB" id="10248475at2759"/>
<sequence length="216" mass="23465">MQVDHPGLLQDLALNGQHPNFTILTCSDSRVAPETVFGALPGTMFTARSIANVYTDEDFDAQTIMYFGMGHLHATNIVVMGHYGCAGIAAAIDPQPEEPMDWTSRAVEKWVAPIRDLYMTSTRPEIATFRDANGTGRALGIADPVWRALAEENVRLSVNNIAKSDLLNEIWSNPSIAPLYIYGFVYDVMDGSVVDLGASRGPPGRTAPPSPFPTLL</sequence>
<evidence type="ECO:0000256" key="8">
    <source>
        <dbReference type="RuleBase" id="RU003956"/>
    </source>
</evidence>
<feature type="binding site" evidence="7">
    <location>
        <position position="28"/>
    </location>
    <ligand>
        <name>Zn(2+)</name>
        <dbReference type="ChEBI" id="CHEBI:29105"/>
    </ligand>
</feature>
<dbReference type="GO" id="GO:0004089">
    <property type="term" value="F:carbonate dehydratase activity"/>
    <property type="evidence" value="ECO:0007669"/>
    <property type="project" value="UniProtKB-UniRule"/>
</dbReference>
<dbReference type="Proteomes" id="UP000054007">
    <property type="component" value="Unassembled WGS sequence"/>
</dbReference>
<dbReference type="InterPro" id="IPR001765">
    <property type="entry name" value="Carbonic_anhydrase"/>
</dbReference>
<keyword evidence="3 7" id="KW-0479">Metal-binding</keyword>
<gene>
    <name evidence="9" type="ORF">CYLTODRAFT_449126</name>
</gene>
<evidence type="ECO:0000256" key="3">
    <source>
        <dbReference type="ARBA" id="ARBA00022723"/>
    </source>
</evidence>
<dbReference type="EMBL" id="KN880437">
    <property type="protein sequence ID" value="KIY73195.1"/>
    <property type="molecule type" value="Genomic_DNA"/>
</dbReference>
<evidence type="ECO:0000256" key="6">
    <source>
        <dbReference type="ARBA" id="ARBA00048348"/>
    </source>
</evidence>
<dbReference type="GO" id="GO:0008270">
    <property type="term" value="F:zinc ion binding"/>
    <property type="evidence" value="ECO:0007669"/>
    <property type="project" value="UniProtKB-UniRule"/>
</dbReference>
<feature type="binding site" evidence="7">
    <location>
        <position position="85"/>
    </location>
    <ligand>
        <name>Zn(2+)</name>
        <dbReference type="ChEBI" id="CHEBI:29105"/>
    </ligand>
</feature>
<organism evidence="9 10">
    <name type="scientific">Cylindrobasidium torrendii FP15055 ss-10</name>
    <dbReference type="NCBI Taxonomy" id="1314674"/>
    <lineage>
        <taxon>Eukaryota</taxon>
        <taxon>Fungi</taxon>
        <taxon>Dikarya</taxon>
        <taxon>Basidiomycota</taxon>
        <taxon>Agaricomycotina</taxon>
        <taxon>Agaricomycetes</taxon>
        <taxon>Agaricomycetidae</taxon>
        <taxon>Agaricales</taxon>
        <taxon>Marasmiineae</taxon>
        <taxon>Physalacriaceae</taxon>
        <taxon>Cylindrobasidium</taxon>
    </lineage>
</organism>
<dbReference type="PANTHER" id="PTHR11002:SF76">
    <property type="entry name" value="CARBONIC ANHYDRASE"/>
    <property type="match status" value="1"/>
</dbReference>
<dbReference type="SMART" id="SM00947">
    <property type="entry name" value="Pro_CA"/>
    <property type="match status" value="1"/>
</dbReference>
<dbReference type="InterPro" id="IPR015892">
    <property type="entry name" value="Carbonic_anhydrase_CS"/>
</dbReference>